<dbReference type="RefSeq" id="WP_113618311.1">
    <property type="nucleotide sequence ID" value="NZ_QFFJ01000002.1"/>
</dbReference>
<evidence type="ECO:0000313" key="2">
    <source>
        <dbReference type="EMBL" id="RBL89562.1"/>
    </source>
</evidence>
<dbReference type="OrthoDB" id="676314at2"/>
<evidence type="ECO:0000313" key="3">
    <source>
        <dbReference type="Proteomes" id="UP000253410"/>
    </source>
</evidence>
<accession>A0A365XT84</accession>
<dbReference type="AlphaFoldDB" id="A0A365XT84"/>
<keyword evidence="3" id="KW-1185">Reference proteome</keyword>
<feature type="region of interest" description="Disordered" evidence="1">
    <location>
        <begin position="52"/>
        <end position="71"/>
    </location>
</feature>
<protein>
    <submittedName>
        <fullName evidence="2">Uncharacterized protein</fullName>
    </submittedName>
</protein>
<evidence type="ECO:0000256" key="1">
    <source>
        <dbReference type="SAM" id="MobiDB-lite"/>
    </source>
</evidence>
<name>A0A365XT84_9BACT</name>
<proteinExistence type="predicted"/>
<reference evidence="2 3" key="1">
    <citation type="submission" date="2018-05" db="EMBL/GenBank/DDBJ databases">
        <title>Chitinophaga sp. K3CV102501T nov., isolated from isolated from a monsoon evergreen broad-leaved forest soil.</title>
        <authorList>
            <person name="Lv Y."/>
        </authorList>
    </citation>
    <scope>NUCLEOTIDE SEQUENCE [LARGE SCALE GENOMIC DNA]</scope>
    <source>
        <strain evidence="2 3">GDMCC 1.1325</strain>
    </source>
</reference>
<gene>
    <name evidence="2" type="ORF">DF182_23930</name>
</gene>
<organism evidence="2 3">
    <name type="scientific">Chitinophaga flava</name>
    <dbReference type="NCBI Taxonomy" id="2259036"/>
    <lineage>
        <taxon>Bacteria</taxon>
        <taxon>Pseudomonadati</taxon>
        <taxon>Bacteroidota</taxon>
        <taxon>Chitinophagia</taxon>
        <taxon>Chitinophagales</taxon>
        <taxon>Chitinophagaceae</taxon>
        <taxon>Chitinophaga</taxon>
    </lineage>
</organism>
<sequence length="71" mass="7862">MSTFHIDYHGQLVPVSQESANTFLVALPNRPIMLVRKQDSDGADIWFEKDTDNETPETAELGTAIETKLAG</sequence>
<dbReference type="EMBL" id="QFFJ01000002">
    <property type="protein sequence ID" value="RBL89562.1"/>
    <property type="molecule type" value="Genomic_DNA"/>
</dbReference>
<comment type="caution">
    <text evidence="2">The sequence shown here is derived from an EMBL/GenBank/DDBJ whole genome shotgun (WGS) entry which is preliminary data.</text>
</comment>
<dbReference type="Proteomes" id="UP000253410">
    <property type="component" value="Unassembled WGS sequence"/>
</dbReference>